<feature type="region of interest" description="Disordered" evidence="1">
    <location>
        <begin position="143"/>
        <end position="165"/>
    </location>
</feature>
<dbReference type="Proteomes" id="UP001054945">
    <property type="component" value="Unassembled WGS sequence"/>
</dbReference>
<name>A0AAV4QFS8_CAEEX</name>
<feature type="compositionally biased region" description="Polar residues" evidence="1">
    <location>
        <begin position="144"/>
        <end position="157"/>
    </location>
</feature>
<feature type="region of interest" description="Disordered" evidence="1">
    <location>
        <begin position="51"/>
        <end position="89"/>
    </location>
</feature>
<feature type="compositionally biased region" description="Basic residues" evidence="1">
    <location>
        <begin position="76"/>
        <end position="89"/>
    </location>
</feature>
<organism evidence="2 3">
    <name type="scientific">Caerostris extrusa</name>
    <name type="common">Bark spider</name>
    <name type="synonym">Caerostris bankana</name>
    <dbReference type="NCBI Taxonomy" id="172846"/>
    <lineage>
        <taxon>Eukaryota</taxon>
        <taxon>Metazoa</taxon>
        <taxon>Ecdysozoa</taxon>
        <taxon>Arthropoda</taxon>
        <taxon>Chelicerata</taxon>
        <taxon>Arachnida</taxon>
        <taxon>Araneae</taxon>
        <taxon>Araneomorphae</taxon>
        <taxon>Entelegynae</taxon>
        <taxon>Araneoidea</taxon>
        <taxon>Araneidae</taxon>
        <taxon>Caerostris</taxon>
    </lineage>
</organism>
<keyword evidence="3" id="KW-1185">Reference proteome</keyword>
<gene>
    <name evidence="2" type="ORF">CEXT_394191</name>
</gene>
<dbReference type="AlphaFoldDB" id="A0AAV4QFS8"/>
<evidence type="ECO:0000256" key="1">
    <source>
        <dbReference type="SAM" id="MobiDB-lite"/>
    </source>
</evidence>
<reference evidence="2 3" key="1">
    <citation type="submission" date="2021-06" db="EMBL/GenBank/DDBJ databases">
        <title>Caerostris extrusa draft genome.</title>
        <authorList>
            <person name="Kono N."/>
            <person name="Arakawa K."/>
        </authorList>
    </citation>
    <scope>NUCLEOTIDE SEQUENCE [LARGE SCALE GENOMIC DNA]</scope>
</reference>
<evidence type="ECO:0000313" key="3">
    <source>
        <dbReference type="Proteomes" id="UP001054945"/>
    </source>
</evidence>
<feature type="compositionally biased region" description="Basic residues" evidence="1">
    <location>
        <begin position="57"/>
        <end position="66"/>
    </location>
</feature>
<proteinExistence type="predicted"/>
<evidence type="ECO:0000313" key="2">
    <source>
        <dbReference type="EMBL" id="GIY07134.1"/>
    </source>
</evidence>
<sequence length="165" mass="19561">MHIWEEREKREIIITSHFFERKEIMADNPEKPGPIQTCRWREETILPALLLQEERRGHQKTNRAKNRAGEKDKKTNGRKGRKKNIHKKPVVYEEEEETFQSYFRLQDICTSPREDRGDREPNFLLPSSMETWKLEFSEADQLRSTESGSFSLVTSPEQRCADQVP</sequence>
<comment type="caution">
    <text evidence="2">The sequence shown here is derived from an EMBL/GenBank/DDBJ whole genome shotgun (WGS) entry which is preliminary data.</text>
</comment>
<accession>A0AAV4QFS8</accession>
<dbReference type="EMBL" id="BPLR01006050">
    <property type="protein sequence ID" value="GIY07134.1"/>
    <property type="molecule type" value="Genomic_DNA"/>
</dbReference>
<protein>
    <submittedName>
        <fullName evidence="2">Uncharacterized protein</fullName>
    </submittedName>
</protein>